<feature type="region of interest" description="Disordered" evidence="24">
    <location>
        <begin position="392"/>
        <end position="412"/>
    </location>
</feature>
<dbReference type="PROSITE" id="PS01011">
    <property type="entry name" value="FOLYLPOLYGLU_SYNT_1"/>
    <property type="match status" value="1"/>
</dbReference>
<comment type="subunit">
    <text evidence="6">Monomer.</text>
</comment>
<comment type="catalytic activity">
    <reaction evidence="21">
        <text>(6R)-5,10-methylenetetrahydrofolyl-(gamma-L-Glu)(n) + L-glutamate + ATP = (6R)-5,10-methylenetetrahydrofolyl-(gamma-L-Glu)(n+1) + ADP + phosphate + H(+)</text>
        <dbReference type="Rhea" id="RHEA:51912"/>
        <dbReference type="Rhea" id="RHEA-COMP:13257"/>
        <dbReference type="Rhea" id="RHEA-COMP:13258"/>
        <dbReference type="ChEBI" id="CHEBI:15378"/>
        <dbReference type="ChEBI" id="CHEBI:29985"/>
        <dbReference type="ChEBI" id="CHEBI:30616"/>
        <dbReference type="ChEBI" id="CHEBI:43474"/>
        <dbReference type="ChEBI" id="CHEBI:136572"/>
        <dbReference type="ChEBI" id="CHEBI:456216"/>
        <dbReference type="EC" id="6.3.2.17"/>
    </reaction>
</comment>
<dbReference type="Proteomes" id="UP001063350">
    <property type="component" value="Chromosome"/>
</dbReference>
<comment type="function">
    <text evidence="2">Functions in two distinct reactions of the de novo folate biosynthetic pathway. Catalyzes the addition of a glutamate residue to dihydropteroate (7,8-dihydropteroate or H2Pte) to form dihydrofolate (7,8-dihydrofolate monoglutamate or H2Pte-Glu). Also catalyzes successive additions of L-glutamate to tetrahydrofolate or 10-formyltetrahydrofolate or 5,10-methylenetetrahydrofolate, leading to folylpolyglutamate derivatives.</text>
</comment>
<comment type="cofactor">
    <cofactor evidence="1">
        <name>Mg(2+)</name>
        <dbReference type="ChEBI" id="CHEBI:18420"/>
    </cofactor>
</comment>
<evidence type="ECO:0000256" key="1">
    <source>
        <dbReference type="ARBA" id="ARBA00001946"/>
    </source>
</evidence>
<dbReference type="InterPro" id="IPR013221">
    <property type="entry name" value="Mur_ligase_cen"/>
</dbReference>
<evidence type="ECO:0000259" key="25">
    <source>
        <dbReference type="Pfam" id="PF02875"/>
    </source>
</evidence>
<evidence type="ECO:0000256" key="18">
    <source>
        <dbReference type="ARBA" id="ARBA00032510"/>
    </source>
</evidence>
<dbReference type="GO" id="GO:0005737">
    <property type="term" value="C:cytoplasm"/>
    <property type="evidence" value="ECO:0007669"/>
    <property type="project" value="TreeGrafter"/>
</dbReference>
<evidence type="ECO:0000256" key="15">
    <source>
        <dbReference type="ARBA" id="ARBA00022909"/>
    </source>
</evidence>
<dbReference type="EMBL" id="AP024233">
    <property type="protein sequence ID" value="BCO08350.1"/>
    <property type="molecule type" value="Genomic_DNA"/>
</dbReference>
<evidence type="ECO:0000256" key="16">
    <source>
        <dbReference type="ARBA" id="ARBA00030048"/>
    </source>
</evidence>
<evidence type="ECO:0000313" key="28">
    <source>
        <dbReference type="Proteomes" id="UP001063350"/>
    </source>
</evidence>
<comment type="pathway">
    <text evidence="4">Cofactor biosynthesis; tetrahydrofolylpolyglutamate biosynthesis.</text>
</comment>
<dbReference type="Gene3D" id="3.40.1190.10">
    <property type="entry name" value="Mur-like, catalytic domain"/>
    <property type="match status" value="1"/>
</dbReference>
<dbReference type="SUPFAM" id="SSF53623">
    <property type="entry name" value="MurD-like peptide ligases, catalytic domain"/>
    <property type="match status" value="1"/>
</dbReference>
<comment type="catalytic activity">
    <reaction evidence="22">
        <text>7,8-dihydropteroate + L-glutamate + ATP = 7,8-dihydrofolate + ADP + phosphate + H(+)</text>
        <dbReference type="Rhea" id="RHEA:23584"/>
        <dbReference type="ChEBI" id="CHEBI:15378"/>
        <dbReference type="ChEBI" id="CHEBI:17839"/>
        <dbReference type="ChEBI" id="CHEBI:29985"/>
        <dbReference type="ChEBI" id="CHEBI:30616"/>
        <dbReference type="ChEBI" id="CHEBI:43474"/>
        <dbReference type="ChEBI" id="CHEBI:57451"/>
        <dbReference type="ChEBI" id="CHEBI:456216"/>
        <dbReference type="EC" id="6.3.2.12"/>
    </reaction>
</comment>
<evidence type="ECO:0000256" key="3">
    <source>
        <dbReference type="ARBA" id="ARBA00004799"/>
    </source>
</evidence>
<dbReference type="EC" id="6.3.2.17" evidence="8"/>
<dbReference type="GO" id="GO:0008841">
    <property type="term" value="F:dihydrofolate synthase activity"/>
    <property type="evidence" value="ECO:0007669"/>
    <property type="project" value="UniProtKB-EC"/>
</dbReference>
<feature type="domain" description="Mur ligase central" evidence="26">
    <location>
        <begin position="58"/>
        <end position="277"/>
    </location>
</feature>
<evidence type="ECO:0000256" key="13">
    <source>
        <dbReference type="ARBA" id="ARBA00022840"/>
    </source>
</evidence>
<dbReference type="InterPro" id="IPR036615">
    <property type="entry name" value="Mur_ligase_C_dom_sf"/>
</dbReference>
<evidence type="ECO:0000256" key="21">
    <source>
        <dbReference type="ARBA" id="ARBA00049035"/>
    </source>
</evidence>
<evidence type="ECO:0000256" key="5">
    <source>
        <dbReference type="ARBA" id="ARBA00008276"/>
    </source>
</evidence>
<evidence type="ECO:0000256" key="6">
    <source>
        <dbReference type="ARBA" id="ARBA00011245"/>
    </source>
</evidence>
<name>A0A915XHR4_9BACT</name>
<dbReference type="GO" id="GO:0005524">
    <property type="term" value="F:ATP binding"/>
    <property type="evidence" value="ECO:0007669"/>
    <property type="project" value="UniProtKB-KW"/>
</dbReference>
<dbReference type="PANTHER" id="PTHR11136:SF0">
    <property type="entry name" value="DIHYDROFOLATE SYNTHETASE-RELATED"/>
    <property type="match status" value="1"/>
</dbReference>
<dbReference type="Gene3D" id="3.90.190.20">
    <property type="entry name" value="Mur ligase, C-terminal domain"/>
    <property type="match status" value="1"/>
</dbReference>
<proteinExistence type="inferred from homology"/>
<evidence type="ECO:0000256" key="19">
    <source>
        <dbReference type="ARBA" id="ARBA00047493"/>
    </source>
</evidence>
<dbReference type="GO" id="GO:0004326">
    <property type="term" value="F:tetrahydrofolylpolyglutamate synthase activity"/>
    <property type="evidence" value="ECO:0007669"/>
    <property type="project" value="UniProtKB-EC"/>
</dbReference>
<dbReference type="InterPro" id="IPR004101">
    <property type="entry name" value="Mur_ligase_C"/>
</dbReference>
<evidence type="ECO:0000259" key="26">
    <source>
        <dbReference type="Pfam" id="PF08245"/>
    </source>
</evidence>
<keyword evidence="12 23" id="KW-0547">Nucleotide-binding</keyword>
<comment type="similarity">
    <text evidence="5 23">Belongs to the folylpolyglutamate synthase family.</text>
</comment>
<dbReference type="InterPro" id="IPR018109">
    <property type="entry name" value="Folylpolyglutamate_synth_CS"/>
</dbReference>
<dbReference type="PIRSF" id="PIRSF001563">
    <property type="entry name" value="Folylpolyglu_synth"/>
    <property type="match status" value="1"/>
</dbReference>
<evidence type="ECO:0000313" key="27">
    <source>
        <dbReference type="EMBL" id="BCO08350.1"/>
    </source>
</evidence>
<evidence type="ECO:0000256" key="2">
    <source>
        <dbReference type="ARBA" id="ARBA00002714"/>
    </source>
</evidence>
<dbReference type="SUPFAM" id="SSF53244">
    <property type="entry name" value="MurD-like peptide ligases, peptide-binding domain"/>
    <property type="match status" value="1"/>
</dbReference>
<evidence type="ECO:0000256" key="11">
    <source>
        <dbReference type="ARBA" id="ARBA00022723"/>
    </source>
</evidence>
<dbReference type="FunFam" id="3.40.1190.10:FF:000004">
    <property type="entry name" value="Dihydrofolate synthase/folylpolyglutamate synthase"/>
    <property type="match status" value="1"/>
</dbReference>
<keyword evidence="28" id="KW-1185">Reference proteome</keyword>
<dbReference type="InterPro" id="IPR001645">
    <property type="entry name" value="Folylpolyglutamate_synth"/>
</dbReference>
<dbReference type="KEGG" id="ddu:GF1_07260"/>
<evidence type="ECO:0000256" key="23">
    <source>
        <dbReference type="PIRNR" id="PIRNR001563"/>
    </source>
</evidence>
<evidence type="ECO:0000256" key="10">
    <source>
        <dbReference type="ARBA" id="ARBA00022598"/>
    </source>
</evidence>
<comment type="pathway">
    <text evidence="3">Cofactor biosynthesis; tetrahydrofolate biosynthesis; 7,8-dihydrofolate from 2-amino-4-hydroxy-6-hydroxymethyl-7,8-dihydropteridine diphosphate and 4-aminobenzoate: step 2/2.</text>
</comment>
<dbReference type="RefSeq" id="WP_267928251.1">
    <property type="nucleotide sequence ID" value="NZ_AP024233.1"/>
</dbReference>
<evidence type="ECO:0000256" key="7">
    <source>
        <dbReference type="ARBA" id="ARBA00013023"/>
    </source>
</evidence>
<evidence type="ECO:0000256" key="12">
    <source>
        <dbReference type="ARBA" id="ARBA00022741"/>
    </source>
</evidence>
<dbReference type="EC" id="6.3.2.12" evidence="7"/>
<sequence length="456" mass="50299">MLKIDGNHKTLKPTMNYNDAWTFLDQLQFFKIKLGLDAMHDFLDRLDNPQQELACIHIGGTNGKGSVGATLTTILTRAGYRVGFYTSPHLSCVRERFRIGDRFISEQEFARQATRIRDVLDGSQITYFEFTTALALGWFAEQRVDLAILEVGMGGRLDATNVVTPLVSVITNVSMDHEQYLGTTLTQVAREKAGIIKQGIPVVCGVADREPLAVMEETCNARSAPLYLAGRDFHGRLTDRRSRRWQYLGPDGTQLDDLPLAMKGGYQVDNAAMALATIQLLGKNGFNVRDEHIRAGLAATRWPGRLEEFWRHRDGRIFLSGPVPEGAHHFLLDGAHNPAGVEALRQALDEEFSHCGLILVWGAMADKDLGQTLEVIAPLARTIIFTRPESERSATSEQLADALPPEMRDKTRSAESVAEALDMAMELAGPGELICIGGSLYLVGAARRILLGELCP</sequence>
<protein>
    <recommendedName>
        <fullName evidence="9">Dihydrofolate synthase/folylpolyglutamate synthase</fullName>
        <ecNumber evidence="7">6.3.2.12</ecNumber>
        <ecNumber evidence="8">6.3.2.17</ecNumber>
    </recommendedName>
    <alternativeName>
        <fullName evidence="18">Folylpoly-gamma-glutamate synthetase-dihydrofolate synthetase</fullName>
    </alternativeName>
    <alternativeName>
        <fullName evidence="16">Folylpolyglutamate synthetase</fullName>
    </alternativeName>
    <alternativeName>
        <fullName evidence="17">Tetrahydrofolylpolyglutamate synthase</fullName>
    </alternativeName>
</protein>
<reference evidence="27" key="1">
    <citation type="submission" date="2020-12" db="EMBL/GenBank/DDBJ databases">
        <title>Desulfobium dissulfuricans gen. nov., sp. nov., a novel mesophilic, sulfate-reducing bacterium isolated from a deep-sea hydrothermal vent.</title>
        <authorList>
            <person name="Hashimoto Y."/>
            <person name="Tame A."/>
            <person name="Sawayama S."/>
            <person name="Miyazaki J."/>
            <person name="Takai K."/>
            <person name="Nakagawa S."/>
        </authorList>
    </citation>
    <scope>NUCLEOTIDE SEQUENCE</scope>
    <source>
        <strain evidence="27">GF1</strain>
    </source>
</reference>
<dbReference type="Pfam" id="PF02875">
    <property type="entry name" value="Mur_ligase_C"/>
    <property type="match status" value="1"/>
</dbReference>
<dbReference type="AlphaFoldDB" id="A0A915XHR4"/>
<evidence type="ECO:0000256" key="4">
    <source>
        <dbReference type="ARBA" id="ARBA00005150"/>
    </source>
</evidence>
<dbReference type="PROSITE" id="PS01012">
    <property type="entry name" value="FOLYLPOLYGLU_SYNT_2"/>
    <property type="match status" value="1"/>
</dbReference>
<keyword evidence="10 23" id="KW-0436">Ligase</keyword>
<evidence type="ECO:0000256" key="9">
    <source>
        <dbReference type="ARBA" id="ARBA00019357"/>
    </source>
</evidence>
<dbReference type="InterPro" id="IPR036565">
    <property type="entry name" value="Mur-like_cat_sf"/>
</dbReference>
<dbReference type="GO" id="GO:0046872">
    <property type="term" value="F:metal ion binding"/>
    <property type="evidence" value="ECO:0007669"/>
    <property type="project" value="UniProtKB-KW"/>
</dbReference>
<evidence type="ECO:0000256" key="22">
    <source>
        <dbReference type="ARBA" id="ARBA00049161"/>
    </source>
</evidence>
<evidence type="ECO:0000256" key="20">
    <source>
        <dbReference type="ARBA" id="ARBA00047808"/>
    </source>
</evidence>
<feature type="domain" description="Mur ligase C-terminal" evidence="25">
    <location>
        <begin position="330"/>
        <end position="439"/>
    </location>
</feature>
<organism evidence="27 28">
    <name type="scientific">Desulfolithobacter dissulfuricans</name>
    <dbReference type="NCBI Taxonomy" id="2795293"/>
    <lineage>
        <taxon>Bacteria</taxon>
        <taxon>Pseudomonadati</taxon>
        <taxon>Thermodesulfobacteriota</taxon>
        <taxon>Desulfobulbia</taxon>
        <taxon>Desulfobulbales</taxon>
        <taxon>Desulfobulbaceae</taxon>
        <taxon>Desulfolithobacter</taxon>
    </lineage>
</organism>
<keyword evidence="13 23" id="KW-0067">ATP-binding</keyword>
<dbReference type="Pfam" id="PF08245">
    <property type="entry name" value="Mur_ligase_M"/>
    <property type="match status" value="1"/>
</dbReference>
<dbReference type="NCBIfam" id="TIGR01499">
    <property type="entry name" value="folC"/>
    <property type="match status" value="1"/>
</dbReference>
<accession>A0A915XHR4</accession>
<gene>
    <name evidence="27" type="ORF">GF1_07260</name>
</gene>
<evidence type="ECO:0000256" key="8">
    <source>
        <dbReference type="ARBA" id="ARBA00013025"/>
    </source>
</evidence>
<comment type="catalytic activity">
    <reaction evidence="19">
        <text>(6S)-5,6,7,8-tetrahydrofolyl-(gamma-L-Glu)(n) + L-glutamate + ATP = (6S)-5,6,7,8-tetrahydrofolyl-(gamma-L-Glu)(n+1) + ADP + phosphate + H(+)</text>
        <dbReference type="Rhea" id="RHEA:10580"/>
        <dbReference type="Rhea" id="RHEA-COMP:14738"/>
        <dbReference type="Rhea" id="RHEA-COMP:14740"/>
        <dbReference type="ChEBI" id="CHEBI:15378"/>
        <dbReference type="ChEBI" id="CHEBI:29985"/>
        <dbReference type="ChEBI" id="CHEBI:30616"/>
        <dbReference type="ChEBI" id="CHEBI:43474"/>
        <dbReference type="ChEBI" id="CHEBI:141005"/>
        <dbReference type="ChEBI" id="CHEBI:456216"/>
        <dbReference type="EC" id="6.3.2.17"/>
    </reaction>
</comment>
<dbReference type="GO" id="GO:0046656">
    <property type="term" value="P:folic acid biosynthetic process"/>
    <property type="evidence" value="ECO:0007669"/>
    <property type="project" value="UniProtKB-KW"/>
</dbReference>
<keyword evidence="15" id="KW-0289">Folate biosynthesis</keyword>
<comment type="catalytic activity">
    <reaction evidence="20">
        <text>10-formyltetrahydrofolyl-(gamma-L-Glu)(n) + L-glutamate + ATP = 10-formyltetrahydrofolyl-(gamma-L-Glu)(n+1) + ADP + phosphate + H(+)</text>
        <dbReference type="Rhea" id="RHEA:51904"/>
        <dbReference type="Rhea" id="RHEA-COMP:13088"/>
        <dbReference type="Rhea" id="RHEA-COMP:14300"/>
        <dbReference type="ChEBI" id="CHEBI:15378"/>
        <dbReference type="ChEBI" id="CHEBI:29985"/>
        <dbReference type="ChEBI" id="CHEBI:30616"/>
        <dbReference type="ChEBI" id="CHEBI:43474"/>
        <dbReference type="ChEBI" id="CHEBI:134413"/>
        <dbReference type="ChEBI" id="CHEBI:456216"/>
        <dbReference type="EC" id="6.3.2.17"/>
    </reaction>
</comment>
<keyword evidence="14" id="KW-0460">Magnesium</keyword>
<evidence type="ECO:0000256" key="24">
    <source>
        <dbReference type="SAM" id="MobiDB-lite"/>
    </source>
</evidence>
<evidence type="ECO:0000256" key="14">
    <source>
        <dbReference type="ARBA" id="ARBA00022842"/>
    </source>
</evidence>
<evidence type="ECO:0000256" key="17">
    <source>
        <dbReference type="ARBA" id="ARBA00030592"/>
    </source>
</evidence>
<dbReference type="PANTHER" id="PTHR11136">
    <property type="entry name" value="FOLYLPOLYGLUTAMATE SYNTHASE-RELATED"/>
    <property type="match status" value="1"/>
</dbReference>
<keyword evidence="11" id="KW-0479">Metal-binding</keyword>